<evidence type="ECO:0000259" key="1">
    <source>
        <dbReference type="Pfam" id="PF13460"/>
    </source>
</evidence>
<dbReference type="PANTHER" id="PTHR15020:SF11">
    <property type="entry name" value="OS06G0360300 PROTEIN"/>
    <property type="match status" value="1"/>
</dbReference>
<dbReference type="SUPFAM" id="SSF51735">
    <property type="entry name" value="NAD(P)-binding Rossmann-fold domains"/>
    <property type="match status" value="1"/>
</dbReference>
<evidence type="ECO:0000313" key="3">
    <source>
        <dbReference type="Proteomes" id="UP000018895"/>
    </source>
</evidence>
<feature type="domain" description="NAD(P)-binding" evidence="1">
    <location>
        <begin position="7"/>
        <end position="217"/>
    </location>
</feature>
<dbReference type="EMBL" id="BAUU01000040">
    <property type="protein sequence ID" value="GAE32572.1"/>
    <property type="molecule type" value="Genomic_DNA"/>
</dbReference>
<dbReference type="Proteomes" id="UP000018895">
    <property type="component" value="Unassembled WGS sequence"/>
</dbReference>
<evidence type="ECO:0000313" key="2">
    <source>
        <dbReference type="EMBL" id="GAE32572.1"/>
    </source>
</evidence>
<dbReference type="InterPro" id="IPR016040">
    <property type="entry name" value="NAD(P)-bd_dom"/>
</dbReference>
<accession>W4QKZ5</accession>
<protein>
    <recommendedName>
        <fullName evidence="1">NAD(P)-binding domain-containing protein</fullName>
    </recommendedName>
</protein>
<dbReference type="InterPro" id="IPR036291">
    <property type="entry name" value="NAD(P)-bd_dom_sf"/>
</dbReference>
<dbReference type="Gene3D" id="3.40.50.720">
    <property type="entry name" value="NAD(P)-binding Rossmann-like Domain"/>
    <property type="match status" value="1"/>
</dbReference>
<name>W4QKZ5_9BACI</name>
<dbReference type="RefSeq" id="WP_035346903.1">
    <property type="nucleotide sequence ID" value="NZ_BAUU01000040.1"/>
</dbReference>
<gene>
    <name evidence="2" type="ORF">JCM9152_4109</name>
</gene>
<dbReference type="AlphaFoldDB" id="W4QKZ5"/>
<dbReference type="Pfam" id="PF13460">
    <property type="entry name" value="NAD_binding_10"/>
    <property type="match status" value="1"/>
</dbReference>
<organism evidence="2 3">
    <name type="scientific">Halalkalibacter hemicellulosilyticusJCM 9152</name>
    <dbReference type="NCBI Taxonomy" id="1236971"/>
    <lineage>
        <taxon>Bacteria</taxon>
        <taxon>Bacillati</taxon>
        <taxon>Bacillota</taxon>
        <taxon>Bacilli</taxon>
        <taxon>Bacillales</taxon>
        <taxon>Bacillaceae</taxon>
        <taxon>Halalkalibacter</taxon>
    </lineage>
</organism>
<dbReference type="STRING" id="1236971.JCM9152_4109"/>
<comment type="caution">
    <text evidence="2">The sequence shown here is derived from an EMBL/GenBank/DDBJ whole genome shotgun (WGS) entry which is preliminary data.</text>
</comment>
<dbReference type="OrthoDB" id="9785372at2"/>
<keyword evidence="3" id="KW-1185">Reference proteome</keyword>
<reference evidence="2" key="1">
    <citation type="journal article" date="2014" name="Genome Announc.">
        <title>Draft Genome Sequences of Three Alkaliphilic Bacillus Strains, Bacillus wakoensis JCM 9140T, Bacillus akibai JCM 9157T, and Bacillus hemicellulosilyticus JCM 9152T.</title>
        <authorList>
            <person name="Yuki M."/>
            <person name="Oshima K."/>
            <person name="Suda W."/>
            <person name="Oshida Y."/>
            <person name="Kitamura K."/>
            <person name="Iida T."/>
            <person name="Hattori M."/>
            <person name="Ohkuma M."/>
        </authorList>
    </citation>
    <scope>NUCLEOTIDE SEQUENCE [LARGE SCALE GENOMIC DNA]</scope>
    <source>
        <strain evidence="2">JCM 9152</strain>
    </source>
</reference>
<dbReference type="PANTHER" id="PTHR15020">
    <property type="entry name" value="FLAVIN REDUCTASE-RELATED"/>
    <property type="match status" value="1"/>
</dbReference>
<proteinExistence type="predicted"/>
<sequence>MRVLVLGASGATGTLVVQQLMKRQIKARILIRKSATLPKDIRNHPLVEIVTGNVNELNDYEMDDLLHDCDVLISCLGHNMTFKGIFGKPRYLVFDAIKRMSEIVKNKTDKEVKLILMGTTGYTNTLLGEKNSIGETIVHFLLKLVPPHRDNIKAAQYLITEIGSCEKVEWAIVRPDTLINHDEESAYKIYESPIRSPLFDAGKTSRINVSHFIAELVVKDEVWEEWRFKTPVIYNQ</sequence>